<feature type="region of interest" description="Disordered" evidence="6">
    <location>
        <begin position="58"/>
        <end position="109"/>
    </location>
</feature>
<dbReference type="FunFam" id="3.30.160.60:FF:001366">
    <property type="entry name" value="Zinc finger protein 2"/>
    <property type="match status" value="1"/>
</dbReference>
<dbReference type="GeneID" id="104599132"/>
<evidence type="ECO:0000256" key="4">
    <source>
        <dbReference type="ARBA" id="ARBA00022833"/>
    </source>
</evidence>
<evidence type="ECO:0000256" key="6">
    <source>
        <dbReference type="SAM" id="MobiDB-lite"/>
    </source>
</evidence>
<evidence type="ECO:0000256" key="5">
    <source>
        <dbReference type="ARBA" id="ARBA00023242"/>
    </source>
</evidence>
<dbReference type="PANTHER" id="PTHR47287:SF15">
    <property type="entry name" value="ZINC FINGER PROTEIN 3-LIKE"/>
    <property type="match status" value="1"/>
</dbReference>
<dbReference type="InterPro" id="IPR044246">
    <property type="entry name" value="ZFP3-like"/>
</dbReference>
<dbReference type="GO" id="GO:0008270">
    <property type="term" value="F:zinc ion binding"/>
    <property type="evidence" value="ECO:0007669"/>
    <property type="project" value="UniProtKB-KW"/>
</dbReference>
<proteinExistence type="predicted"/>
<comment type="subcellular location">
    <subcellularLocation>
        <location evidence="1">Nucleus</location>
    </subcellularLocation>
</comment>
<gene>
    <name evidence="8" type="primary">LOC104599132</name>
</gene>
<dbReference type="SUPFAM" id="SSF57667">
    <property type="entry name" value="beta-beta-alpha zinc fingers"/>
    <property type="match status" value="1"/>
</dbReference>
<dbReference type="RefSeq" id="XP_010259825.1">
    <property type="nucleotide sequence ID" value="XM_010261523.2"/>
</dbReference>
<dbReference type="Proteomes" id="UP000189703">
    <property type="component" value="Unplaced"/>
</dbReference>
<dbReference type="OMA" id="QIHEAHN"/>
<dbReference type="InterPro" id="IPR036236">
    <property type="entry name" value="Znf_C2H2_sf"/>
</dbReference>
<dbReference type="PANTHER" id="PTHR47287">
    <property type="entry name" value="C2H2 AND C2HC ZINC FINGERS SUPERFAMILY PROTEIN"/>
    <property type="match status" value="1"/>
</dbReference>
<dbReference type="GO" id="GO:0005634">
    <property type="term" value="C:nucleus"/>
    <property type="evidence" value="ECO:0007669"/>
    <property type="project" value="UniProtKB-SubCell"/>
</dbReference>
<evidence type="ECO:0000256" key="2">
    <source>
        <dbReference type="ARBA" id="ARBA00022723"/>
    </source>
</evidence>
<evidence type="ECO:0000313" key="8">
    <source>
        <dbReference type="RefSeq" id="XP_010259825.1"/>
    </source>
</evidence>
<sequence>MEIEPNSSIDLTLSNQDLNLELVLEPSSSSSSSSLGPNEPRVFSCNYCQRKFYSSQALGGHQNAHKLERSLAKRSRELSSAVRPHAALSHRSGADSRRSQPPFADLEHQRHVERFSGEVGYERREMGYISAGMEGPWSSIQRPENVQIEEFNHLDLSLRL</sequence>
<name>A0A1U8A0Y7_NELNU</name>
<keyword evidence="3" id="KW-0863">Zinc-finger</keyword>
<dbReference type="eggNOG" id="ENOG502S25C">
    <property type="taxonomic scope" value="Eukaryota"/>
</dbReference>
<evidence type="ECO:0000256" key="1">
    <source>
        <dbReference type="ARBA" id="ARBA00004123"/>
    </source>
</evidence>
<keyword evidence="5" id="KW-0539">Nucleus</keyword>
<organism evidence="7 8">
    <name type="scientific">Nelumbo nucifera</name>
    <name type="common">Sacred lotus</name>
    <dbReference type="NCBI Taxonomy" id="4432"/>
    <lineage>
        <taxon>Eukaryota</taxon>
        <taxon>Viridiplantae</taxon>
        <taxon>Streptophyta</taxon>
        <taxon>Embryophyta</taxon>
        <taxon>Tracheophyta</taxon>
        <taxon>Spermatophyta</taxon>
        <taxon>Magnoliopsida</taxon>
        <taxon>Proteales</taxon>
        <taxon>Nelumbonaceae</taxon>
        <taxon>Nelumbo</taxon>
    </lineage>
</organism>
<dbReference type="OrthoDB" id="1933825at2759"/>
<dbReference type="InterPro" id="IPR013087">
    <property type="entry name" value="Znf_C2H2_type"/>
</dbReference>
<dbReference type="AlphaFoldDB" id="A0A1U8A0Y7"/>
<dbReference type="KEGG" id="nnu:104599132"/>
<protein>
    <submittedName>
        <fullName evidence="8">Zinc finger protein 2</fullName>
    </submittedName>
</protein>
<evidence type="ECO:0000313" key="7">
    <source>
        <dbReference type="Proteomes" id="UP000189703"/>
    </source>
</evidence>
<reference evidence="8" key="1">
    <citation type="submission" date="2025-08" db="UniProtKB">
        <authorList>
            <consortium name="RefSeq"/>
        </authorList>
    </citation>
    <scope>IDENTIFICATION</scope>
</reference>
<keyword evidence="7" id="KW-1185">Reference proteome</keyword>
<keyword evidence="2" id="KW-0479">Metal-binding</keyword>
<accession>A0A1U8A0Y7</accession>
<dbReference type="Gene3D" id="3.30.160.60">
    <property type="entry name" value="Classic Zinc Finger"/>
    <property type="match status" value="1"/>
</dbReference>
<dbReference type="PROSITE" id="PS00028">
    <property type="entry name" value="ZINC_FINGER_C2H2_1"/>
    <property type="match status" value="1"/>
</dbReference>
<evidence type="ECO:0000256" key="3">
    <source>
        <dbReference type="ARBA" id="ARBA00022771"/>
    </source>
</evidence>
<dbReference type="PROSITE" id="PS50157">
    <property type="entry name" value="ZINC_FINGER_C2H2_2"/>
    <property type="match status" value="1"/>
</dbReference>
<keyword evidence="4" id="KW-0862">Zinc</keyword>
<dbReference type="GO" id="GO:0009788">
    <property type="term" value="P:negative regulation of abscisic acid-activated signaling pathway"/>
    <property type="evidence" value="ECO:0007669"/>
    <property type="project" value="InterPro"/>
</dbReference>
<feature type="compositionally biased region" description="Basic and acidic residues" evidence="6">
    <location>
        <begin position="65"/>
        <end position="77"/>
    </location>
</feature>